<proteinExistence type="predicted"/>
<dbReference type="EMBL" id="SMUV01000074">
    <property type="protein sequence ID" value="TDK41260.1"/>
    <property type="molecule type" value="Genomic_DNA"/>
</dbReference>
<dbReference type="AlphaFoldDB" id="A0A4R5UQD3"/>
<name>A0A4R5UQD3_9RHOB</name>
<protein>
    <submittedName>
        <fullName evidence="1">Uncharacterized protein</fullName>
    </submittedName>
</protein>
<dbReference type="RefSeq" id="WP_133361828.1">
    <property type="nucleotide sequence ID" value="NZ_SMUV01000074.1"/>
</dbReference>
<reference evidence="1 2" key="1">
    <citation type="submission" date="2019-03" db="EMBL/GenBank/DDBJ databases">
        <title>Ruegeria lutea sp. nov., a novel strain, isolated from marine sediment, the Masan Bay, South Korea.</title>
        <authorList>
            <person name="Kim J."/>
            <person name="Kim D.-Y."/>
            <person name="Lee S.-S."/>
        </authorList>
    </citation>
    <scope>NUCLEOTIDE SEQUENCE [LARGE SCALE GENOMIC DNA]</scope>
    <source>
        <strain evidence="1 2">318-1</strain>
    </source>
</reference>
<organism evidence="1 2">
    <name type="scientific">Antarcticimicrobium luteum</name>
    <dbReference type="NCBI Taxonomy" id="2547397"/>
    <lineage>
        <taxon>Bacteria</taxon>
        <taxon>Pseudomonadati</taxon>
        <taxon>Pseudomonadota</taxon>
        <taxon>Alphaproteobacteria</taxon>
        <taxon>Rhodobacterales</taxon>
        <taxon>Paracoccaceae</taxon>
        <taxon>Antarcticimicrobium</taxon>
    </lineage>
</organism>
<comment type="caution">
    <text evidence="1">The sequence shown here is derived from an EMBL/GenBank/DDBJ whole genome shotgun (WGS) entry which is preliminary data.</text>
</comment>
<evidence type="ECO:0000313" key="2">
    <source>
        <dbReference type="Proteomes" id="UP000295301"/>
    </source>
</evidence>
<accession>A0A4R5UQD3</accession>
<dbReference type="Proteomes" id="UP000295301">
    <property type="component" value="Unassembled WGS sequence"/>
</dbReference>
<keyword evidence="2" id="KW-1185">Reference proteome</keyword>
<sequence>MGKMPGPGFGTAAAGAPIRDKIALGMDGTHLQRRRFGQMGRSDGWERQGTRRPEKQQMHNAIRNWLNALEI</sequence>
<evidence type="ECO:0000313" key="1">
    <source>
        <dbReference type="EMBL" id="TDK41260.1"/>
    </source>
</evidence>
<gene>
    <name evidence="1" type="ORF">E1832_21485</name>
</gene>